<dbReference type="AlphaFoldDB" id="A0A183N5B6"/>
<dbReference type="STRING" id="48269.A0A183N5B6"/>
<dbReference type="PANTHER" id="PTHR14387">
    <property type="entry name" value="THADA/DEATH RECEPTOR INTERACTING PROTEIN"/>
    <property type="match status" value="1"/>
</dbReference>
<name>A0A183N5B6_9TREM</name>
<dbReference type="InterPro" id="IPR051954">
    <property type="entry name" value="tRNA_methyltransferase_THADA"/>
</dbReference>
<keyword evidence="3" id="KW-1185">Reference proteome</keyword>
<reference evidence="2 3" key="1">
    <citation type="submission" date="2018-11" db="EMBL/GenBank/DDBJ databases">
        <authorList>
            <consortium name="Pathogen Informatics"/>
        </authorList>
    </citation>
    <scope>NUCLEOTIDE SEQUENCE [LARGE SCALE GENOMIC DNA]</scope>
    <source>
        <strain evidence="2 3">Zambia</strain>
    </source>
</reference>
<dbReference type="GO" id="GO:0005829">
    <property type="term" value="C:cytosol"/>
    <property type="evidence" value="ECO:0007669"/>
    <property type="project" value="TreeGrafter"/>
</dbReference>
<feature type="domain" description="DUF2428" evidence="1">
    <location>
        <begin position="13"/>
        <end position="205"/>
    </location>
</feature>
<dbReference type="PANTHER" id="PTHR14387:SF0">
    <property type="entry name" value="DUF2428 DOMAIN-CONTAINING PROTEIN"/>
    <property type="match status" value="1"/>
</dbReference>
<sequence length="220" mass="24868">METADEEASQLYKFYEKTRNHPEYLILCCWRSVRELSLLMGISLVSYGLNKFDSDQTKPKEIFSIARFFCTQLLCCRHRGAFELCATGFANFCTALVNHPAYFTIPIHWLNAVTGQTLSLNEKSTNDCSTVVENIDFSLESCMGKHNTMECITRRGAGYPLFVQAILTAYLTRQTNVSTTTLTNTVCCLLKSVKTFLCNNNLQQSNNLVSILLLLKFTCS</sequence>
<organism evidence="2 3">
    <name type="scientific">Schistosoma margrebowiei</name>
    <dbReference type="NCBI Taxonomy" id="48269"/>
    <lineage>
        <taxon>Eukaryota</taxon>
        <taxon>Metazoa</taxon>
        <taxon>Spiralia</taxon>
        <taxon>Lophotrochozoa</taxon>
        <taxon>Platyhelminthes</taxon>
        <taxon>Trematoda</taxon>
        <taxon>Digenea</taxon>
        <taxon>Strigeidida</taxon>
        <taxon>Schistosomatoidea</taxon>
        <taxon>Schistosomatidae</taxon>
        <taxon>Schistosoma</taxon>
    </lineage>
</organism>
<protein>
    <recommendedName>
        <fullName evidence="1">DUF2428 domain-containing protein</fullName>
    </recommendedName>
</protein>
<dbReference type="Proteomes" id="UP000277204">
    <property type="component" value="Unassembled WGS sequence"/>
</dbReference>
<dbReference type="EMBL" id="UZAI01019748">
    <property type="protein sequence ID" value="VDP47475.1"/>
    <property type="molecule type" value="Genomic_DNA"/>
</dbReference>
<proteinExistence type="predicted"/>
<evidence type="ECO:0000313" key="3">
    <source>
        <dbReference type="Proteomes" id="UP000277204"/>
    </source>
</evidence>
<evidence type="ECO:0000313" key="2">
    <source>
        <dbReference type="EMBL" id="VDP47475.1"/>
    </source>
</evidence>
<dbReference type="Pfam" id="PF10350">
    <property type="entry name" value="DUF2428"/>
    <property type="match status" value="1"/>
</dbReference>
<gene>
    <name evidence="2" type="ORF">SMRZ_LOCUS23491</name>
</gene>
<accession>A0A183N5B6</accession>
<evidence type="ECO:0000259" key="1">
    <source>
        <dbReference type="Pfam" id="PF10350"/>
    </source>
</evidence>
<dbReference type="GO" id="GO:0030488">
    <property type="term" value="P:tRNA methylation"/>
    <property type="evidence" value="ECO:0007669"/>
    <property type="project" value="TreeGrafter"/>
</dbReference>
<dbReference type="InterPro" id="IPR019442">
    <property type="entry name" value="THADA/TRM732_DUF2428"/>
</dbReference>